<keyword evidence="2" id="KW-1133">Transmembrane helix</keyword>
<dbReference type="HOGENOM" id="CLU_880460_0_0_1"/>
<gene>
    <name evidence="3" type="ORF">HMPREF1624_01114</name>
</gene>
<feature type="region of interest" description="Disordered" evidence="1">
    <location>
        <begin position="207"/>
        <end position="238"/>
    </location>
</feature>
<protein>
    <recommendedName>
        <fullName evidence="5">Integral membrane protein</fullName>
    </recommendedName>
</protein>
<dbReference type="EMBL" id="KI440842">
    <property type="protein sequence ID" value="ERT02812.1"/>
    <property type="molecule type" value="Genomic_DNA"/>
</dbReference>
<dbReference type="PANTHER" id="PTHR33048:SF96">
    <property type="entry name" value="INTEGRAL MEMBRANE PROTEIN"/>
    <property type="match status" value="1"/>
</dbReference>
<feature type="transmembrane region" description="Helical" evidence="2">
    <location>
        <begin position="44"/>
        <end position="65"/>
    </location>
</feature>
<name>U7Q6I3_SPOS1</name>
<sequence length="316" mass="34557">MVRNYGMEEPLFVIVITFLALAWVTCFLRAWAKLVVLRKVTADDYLMLCGMVFYTGYAASALYGVTHGIGTLGEGMSLEEASIGLRAWWLCEMQYAPVTLCVRTSECTEYELMVNNEKDKHFATDRVCDMEDQADRRATHLGLGDEVYDDVDLGTPVTKQNHIRRSLAANASINSGQSVRFSTPSSLGTPLRSQQQVNRLSQWIDSHGQHPLASSPVAASPLSAHARATPPSPPPPAPIMSPSPCHIFVKQHTVVEYKDSPKSSGTLPSLPMSAKIPPMPELPRDTAMSSIATEKSFEDCAFGEHSVKISGPSTKL</sequence>
<evidence type="ECO:0008006" key="5">
    <source>
        <dbReference type="Google" id="ProtNLM"/>
    </source>
</evidence>
<keyword evidence="4" id="KW-1185">Reference proteome</keyword>
<evidence type="ECO:0000313" key="4">
    <source>
        <dbReference type="Proteomes" id="UP000018087"/>
    </source>
</evidence>
<evidence type="ECO:0000256" key="1">
    <source>
        <dbReference type="SAM" id="MobiDB-lite"/>
    </source>
</evidence>
<organism evidence="3 4">
    <name type="scientific">Sporothrix schenckii (strain ATCC 58251 / de Perez 2211183)</name>
    <name type="common">Rose-picker's disease fungus</name>
    <dbReference type="NCBI Taxonomy" id="1391915"/>
    <lineage>
        <taxon>Eukaryota</taxon>
        <taxon>Fungi</taxon>
        <taxon>Dikarya</taxon>
        <taxon>Ascomycota</taxon>
        <taxon>Pezizomycotina</taxon>
        <taxon>Sordariomycetes</taxon>
        <taxon>Sordariomycetidae</taxon>
        <taxon>Ophiostomatales</taxon>
        <taxon>Ophiostomataceae</taxon>
        <taxon>Sporothrix</taxon>
    </lineage>
</organism>
<dbReference type="Proteomes" id="UP000018087">
    <property type="component" value="Unassembled WGS sequence"/>
</dbReference>
<keyword evidence="2" id="KW-0472">Membrane</keyword>
<feature type="transmembrane region" description="Helical" evidence="2">
    <location>
        <begin position="12"/>
        <end position="32"/>
    </location>
</feature>
<dbReference type="eggNOG" id="ENOG502RX4N">
    <property type="taxonomic scope" value="Eukaryota"/>
</dbReference>
<evidence type="ECO:0000256" key="2">
    <source>
        <dbReference type="SAM" id="Phobius"/>
    </source>
</evidence>
<keyword evidence="2" id="KW-0812">Transmembrane</keyword>
<reference evidence="4" key="1">
    <citation type="journal article" date="2014" name="Genome Announc.">
        <title>Genome sequence of the pathogenic fungus Sporothrix schenckii (ATCC 58251).</title>
        <authorList>
            <person name="Cuomo C.A."/>
            <person name="Rodriguez-Del Valle N."/>
            <person name="Perez-Sanchez L."/>
            <person name="Abouelleil A."/>
            <person name="Goldberg J."/>
            <person name="Young S."/>
            <person name="Zeng Q."/>
            <person name="Birren B.W."/>
        </authorList>
    </citation>
    <scope>NUCLEOTIDE SEQUENCE [LARGE SCALE GENOMIC DNA]</scope>
    <source>
        <strain evidence="4">ATCC 58251 / de Perez 2211183</strain>
    </source>
</reference>
<proteinExistence type="predicted"/>
<dbReference type="PANTHER" id="PTHR33048">
    <property type="entry name" value="PTH11-LIKE INTEGRAL MEMBRANE PROTEIN (AFU_ORTHOLOGUE AFUA_5G11245)"/>
    <property type="match status" value="1"/>
</dbReference>
<dbReference type="InterPro" id="IPR052337">
    <property type="entry name" value="SAT4-like"/>
</dbReference>
<evidence type="ECO:0000313" key="3">
    <source>
        <dbReference type="EMBL" id="ERT02812.1"/>
    </source>
</evidence>
<feature type="region of interest" description="Disordered" evidence="1">
    <location>
        <begin position="257"/>
        <end position="284"/>
    </location>
</feature>
<dbReference type="OrthoDB" id="3936451at2759"/>
<dbReference type="AlphaFoldDB" id="U7Q6I3"/>
<accession>U7Q6I3</accession>
<feature type="compositionally biased region" description="Low complexity" evidence="1">
    <location>
        <begin position="210"/>
        <end position="229"/>
    </location>
</feature>